<evidence type="ECO:0008006" key="4">
    <source>
        <dbReference type="Google" id="ProtNLM"/>
    </source>
</evidence>
<feature type="compositionally biased region" description="Basic and acidic residues" evidence="1">
    <location>
        <begin position="317"/>
        <end position="331"/>
    </location>
</feature>
<organism evidence="2 3">
    <name type="scientific">Mucilaginibacter paludis DSM 18603</name>
    <dbReference type="NCBI Taxonomy" id="714943"/>
    <lineage>
        <taxon>Bacteria</taxon>
        <taxon>Pseudomonadati</taxon>
        <taxon>Bacteroidota</taxon>
        <taxon>Sphingobacteriia</taxon>
        <taxon>Sphingobacteriales</taxon>
        <taxon>Sphingobacteriaceae</taxon>
        <taxon>Mucilaginibacter</taxon>
    </lineage>
</organism>
<gene>
    <name evidence="2" type="ORF">Mucpa_3431</name>
</gene>
<dbReference type="RefSeq" id="WP_008508013.1">
    <property type="nucleotide sequence ID" value="NZ_CM001403.1"/>
</dbReference>
<evidence type="ECO:0000313" key="3">
    <source>
        <dbReference type="Proteomes" id="UP000002774"/>
    </source>
</evidence>
<name>H1YIB7_9SPHI</name>
<dbReference type="OrthoDB" id="744378at2"/>
<dbReference type="HOGENOM" id="CLU_056353_0_0_10"/>
<evidence type="ECO:0000256" key="1">
    <source>
        <dbReference type="SAM" id="MobiDB-lite"/>
    </source>
</evidence>
<accession>H1YIB7</accession>
<dbReference type="AlphaFoldDB" id="H1YIB7"/>
<evidence type="ECO:0000313" key="2">
    <source>
        <dbReference type="EMBL" id="EHQ27530.1"/>
    </source>
</evidence>
<proteinExistence type="predicted"/>
<dbReference type="Proteomes" id="UP000002774">
    <property type="component" value="Chromosome"/>
</dbReference>
<keyword evidence="3" id="KW-1185">Reference proteome</keyword>
<dbReference type="STRING" id="714943.Mucpa_3431"/>
<dbReference type="EMBL" id="CM001403">
    <property type="protein sequence ID" value="EHQ27530.1"/>
    <property type="molecule type" value="Genomic_DNA"/>
</dbReference>
<feature type="region of interest" description="Disordered" evidence="1">
    <location>
        <begin position="299"/>
        <end position="331"/>
    </location>
</feature>
<protein>
    <recommendedName>
        <fullName evidence="4">DUF3945 domain-containing protein</fullName>
    </recommendedName>
</protein>
<sequence length="331" mass="38259">MNLNNLEDLKKEVKDLGFNPKVADELEKNMKPLPGHFTIKDQFPGDRGVVDMTLHFHKSGQSDTYNLNKYEVASGKVPPTVENQQYMVLTENKDNKEKPLVRTFESPNEAIDFFKKQKGNSELALGESPDSKQILASKENGKENYINKDFRSAYFRPAIKQTFYLKDGQGFNARQAANMVQDRTVFRDNMMTRDGEPYKAWVRLDFDQKKDDWGNHRFKQFHHPTFGFDLEKTLNAYKIKELADPAKKSEIMDAMRQGDRVQVTALNKENKEVKVMAEAVPRYSKLDFFNDSGVRQKREQFEKPLINNLSQGRGQGKGKEKELEESRGMKV</sequence>
<reference evidence="2" key="1">
    <citation type="submission" date="2011-09" db="EMBL/GenBank/DDBJ databases">
        <title>The permanent draft genome of Mucilaginibacter paludis DSM 18603.</title>
        <authorList>
            <consortium name="US DOE Joint Genome Institute (JGI-PGF)"/>
            <person name="Lucas S."/>
            <person name="Han J."/>
            <person name="Lapidus A."/>
            <person name="Bruce D."/>
            <person name="Goodwin L."/>
            <person name="Pitluck S."/>
            <person name="Peters L."/>
            <person name="Kyrpides N."/>
            <person name="Mavromatis K."/>
            <person name="Ivanova N."/>
            <person name="Mikhailova N."/>
            <person name="Held B."/>
            <person name="Detter J.C."/>
            <person name="Tapia R."/>
            <person name="Han C."/>
            <person name="Land M."/>
            <person name="Hauser L."/>
            <person name="Markowitz V."/>
            <person name="Cheng J.-F."/>
            <person name="Hugenholtz P."/>
            <person name="Woyke T."/>
            <person name="Wu D."/>
            <person name="Tindall B."/>
            <person name="Brambilla E."/>
            <person name="Klenk H.-P."/>
            <person name="Eisen J.A."/>
        </authorList>
    </citation>
    <scope>NUCLEOTIDE SEQUENCE [LARGE SCALE GENOMIC DNA]</scope>
    <source>
        <strain evidence="2">DSM 18603</strain>
    </source>
</reference>